<dbReference type="AlphaFoldDB" id="A0A975IPH1"/>
<protein>
    <submittedName>
        <fullName evidence="3">Acyltransferase</fullName>
    </submittedName>
</protein>
<reference evidence="3" key="1">
    <citation type="submission" date="2021-03" db="EMBL/GenBank/DDBJ databases">
        <title>Agromyces archimandritus sp. nov., isolated from the cockroach Archimandrita tessellata.</title>
        <authorList>
            <person name="Guzman J."/>
            <person name="Ortuzar M."/>
            <person name="Poehlein A."/>
            <person name="Daniel R."/>
            <person name="Trujillo M."/>
            <person name="Vilcinskas A."/>
        </authorList>
    </citation>
    <scope>NUCLEOTIDE SEQUENCE</scope>
    <source>
        <strain evidence="3">G127AT</strain>
    </source>
</reference>
<evidence type="ECO:0000259" key="2">
    <source>
        <dbReference type="Pfam" id="PF01757"/>
    </source>
</evidence>
<accession>A0A975IPH1</accession>
<dbReference type="GO" id="GO:0000271">
    <property type="term" value="P:polysaccharide biosynthetic process"/>
    <property type="evidence" value="ECO:0007669"/>
    <property type="project" value="TreeGrafter"/>
</dbReference>
<feature type="domain" description="Acyltransferase 3" evidence="2">
    <location>
        <begin position="23"/>
        <end position="139"/>
    </location>
</feature>
<dbReference type="InterPro" id="IPR002656">
    <property type="entry name" value="Acyl_transf_3_dom"/>
</dbReference>
<dbReference type="Proteomes" id="UP000671914">
    <property type="component" value="Chromosome"/>
</dbReference>
<sequence length="397" mass="43557">MSGGAETAPRPTIAEAMRGRGNSLGLLRLVLAVLVVFSHAVPLGGWGEDPVFSWSKGQENLGGFAVLGFFAISGYLISRSGMSSAFVPYLWRRVLRIFPAFWLVLLVGIVIVGPIAWFAEGRGLGEYASRWPGGPLWYFLGNWDLRIGQWGIHDIFVETTPYGQAVGYSVFNGSLWTLAYEFFCYLLIGALVLFGLIRRAPWIVPVLTAVFFVLQVIRLVSLEAFALVLGPFADPYLVNLTLVFLWGSVLAVYGSRVPIDDRAGWASVVLVFGTAAFGGFGIIGLPALGYALLWAAVRLPEPMRRVGARNDYSYGLYLYGFLAQQLLAYFGLHLLGYVPYVLGALLLAGACAVASWHLVERPALELKNRGPGRGARYWIDRARNRRPKAGTRTEGKL</sequence>
<dbReference type="Pfam" id="PF01757">
    <property type="entry name" value="Acyl_transf_3"/>
    <property type="match status" value="1"/>
</dbReference>
<keyword evidence="1" id="KW-0472">Membrane</keyword>
<feature type="transmembrane region" description="Helical" evidence="1">
    <location>
        <begin position="178"/>
        <end position="197"/>
    </location>
</feature>
<keyword evidence="1" id="KW-0812">Transmembrane</keyword>
<dbReference type="InterPro" id="IPR050879">
    <property type="entry name" value="Acyltransferase_3"/>
</dbReference>
<dbReference type="KEGG" id="aarc:G127AT_03300"/>
<keyword evidence="3" id="KW-0012">Acyltransferase</keyword>
<feature type="transmembrane region" description="Helical" evidence="1">
    <location>
        <begin position="236"/>
        <end position="253"/>
    </location>
</feature>
<keyword evidence="1" id="KW-1133">Transmembrane helix</keyword>
<dbReference type="EMBL" id="CP071696">
    <property type="protein sequence ID" value="QTX05269.1"/>
    <property type="molecule type" value="Genomic_DNA"/>
</dbReference>
<dbReference type="GO" id="GO:0016020">
    <property type="term" value="C:membrane"/>
    <property type="evidence" value="ECO:0007669"/>
    <property type="project" value="TreeGrafter"/>
</dbReference>
<evidence type="ECO:0000313" key="4">
    <source>
        <dbReference type="Proteomes" id="UP000671914"/>
    </source>
</evidence>
<feature type="transmembrane region" description="Helical" evidence="1">
    <location>
        <begin position="21"/>
        <end position="41"/>
    </location>
</feature>
<feature type="transmembrane region" description="Helical" evidence="1">
    <location>
        <begin position="265"/>
        <end position="292"/>
    </location>
</feature>
<evidence type="ECO:0000313" key="3">
    <source>
        <dbReference type="EMBL" id="QTX05269.1"/>
    </source>
</evidence>
<feature type="transmembrane region" description="Helical" evidence="1">
    <location>
        <begin position="61"/>
        <end position="77"/>
    </location>
</feature>
<dbReference type="GO" id="GO:0016747">
    <property type="term" value="F:acyltransferase activity, transferring groups other than amino-acyl groups"/>
    <property type="evidence" value="ECO:0007669"/>
    <property type="project" value="InterPro"/>
</dbReference>
<dbReference type="PANTHER" id="PTHR23028">
    <property type="entry name" value="ACETYLTRANSFERASE"/>
    <property type="match status" value="1"/>
</dbReference>
<name>A0A975IPH1_9MICO</name>
<dbReference type="PANTHER" id="PTHR23028:SF53">
    <property type="entry name" value="ACYL_TRANSF_3 DOMAIN-CONTAINING PROTEIN"/>
    <property type="match status" value="1"/>
</dbReference>
<evidence type="ECO:0000256" key="1">
    <source>
        <dbReference type="SAM" id="Phobius"/>
    </source>
</evidence>
<feature type="transmembrane region" description="Helical" evidence="1">
    <location>
        <begin position="209"/>
        <end position="230"/>
    </location>
</feature>
<feature type="transmembrane region" description="Helical" evidence="1">
    <location>
        <begin position="97"/>
        <end position="119"/>
    </location>
</feature>
<dbReference type="RefSeq" id="WP_210899768.1">
    <property type="nucleotide sequence ID" value="NZ_CP071696.1"/>
</dbReference>
<feature type="transmembrane region" description="Helical" evidence="1">
    <location>
        <begin position="337"/>
        <end position="359"/>
    </location>
</feature>
<organism evidence="3 4">
    <name type="scientific">Agromyces archimandritae</name>
    <dbReference type="NCBI Taxonomy" id="2781962"/>
    <lineage>
        <taxon>Bacteria</taxon>
        <taxon>Bacillati</taxon>
        <taxon>Actinomycetota</taxon>
        <taxon>Actinomycetes</taxon>
        <taxon>Micrococcales</taxon>
        <taxon>Microbacteriaceae</taxon>
        <taxon>Agromyces</taxon>
    </lineage>
</organism>
<keyword evidence="3" id="KW-0808">Transferase</keyword>
<keyword evidence="4" id="KW-1185">Reference proteome</keyword>
<proteinExistence type="predicted"/>
<gene>
    <name evidence="3" type="ORF">G127AT_03300</name>
</gene>